<dbReference type="Gene3D" id="3.40.50.10090">
    <property type="match status" value="1"/>
</dbReference>
<dbReference type="GO" id="GO:0004852">
    <property type="term" value="F:uroporphyrinogen-III synthase activity"/>
    <property type="evidence" value="ECO:0007669"/>
    <property type="project" value="InterPro"/>
</dbReference>
<organism evidence="2">
    <name type="scientific">Rhizophora mucronata</name>
    <name type="common">Asiatic mangrove</name>
    <dbReference type="NCBI Taxonomy" id="61149"/>
    <lineage>
        <taxon>Eukaryota</taxon>
        <taxon>Viridiplantae</taxon>
        <taxon>Streptophyta</taxon>
        <taxon>Embryophyta</taxon>
        <taxon>Tracheophyta</taxon>
        <taxon>Spermatophyta</taxon>
        <taxon>Magnoliopsida</taxon>
        <taxon>eudicotyledons</taxon>
        <taxon>Gunneridae</taxon>
        <taxon>Pentapetalae</taxon>
        <taxon>rosids</taxon>
        <taxon>fabids</taxon>
        <taxon>Malpighiales</taxon>
        <taxon>Rhizophoraceae</taxon>
        <taxon>Rhizophora</taxon>
    </lineage>
</organism>
<feature type="domain" description="Tetrapyrrole biosynthesis uroporphyrinogen III synthase" evidence="1">
    <location>
        <begin position="75"/>
        <end position="322"/>
    </location>
</feature>
<dbReference type="AlphaFoldDB" id="A0A2P2PQJ6"/>
<protein>
    <submittedName>
        <fullName evidence="2">Uncharacterized protein MANES_14G140100</fullName>
    </submittedName>
</protein>
<evidence type="ECO:0000259" key="1">
    <source>
        <dbReference type="Pfam" id="PF02602"/>
    </source>
</evidence>
<dbReference type="PANTHER" id="PTHR38020">
    <property type="entry name" value="UROPORPHYRINOGEN-III SYNTHASE"/>
    <property type="match status" value="1"/>
</dbReference>
<name>A0A2P2PQJ6_RHIMU</name>
<dbReference type="InterPro" id="IPR036108">
    <property type="entry name" value="4pyrrol_syn_uPrphyn_synt_sf"/>
</dbReference>
<dbReference type="InterPro" id="IPR003754">
    <property type="entry name" value="4pyrrol_synth_uPrphyn_synth"/>
</dbReference>
<dbReference type="SUPFAM" id="SSF69618">
    <property type="entry name" value="HemD-like"/>
    <property type="match status" value="1"/>
</dbReference>
<accession>A0A2P2PQJ6</accession>
<sequence>MSFLFPFFIFFQQTEIERFLLLARNPPKKRSPVNVNSMAKSTTIAAVHKPVLPPPLSATNPTVAFTTPQNYAARLSHLLTLKSLTPLWCPTIITEPTAQTLSSLAGHLSPDCLSGFSAVAFPSRTAISAASTAILSLPTPLLPPSGDEFIIGALGKDAEMIDTTFLVKFCSNLERIRVTVPQTATPSGMVVSLGDGRRRKVLCPVPKVVGIEEPPVVQNFLRELEAAGWVTTRVDAYETTWLGPSCAKGMVERTENGLDGVIFISSGEVEGLLKSLEEEYGWNWRTVRKKWPGLVVAAHGPVTAAGAERLGVNVDVVSHKYDSFEGVVDALYSKLRGLCS</sequence>
<proteinExistence type="predicted"/>
<reference evidence="2" key="1">
    <citation type="submission" date="2018-02" db="EMBL/GenBank/DDBJ databases">
        <title>Rhizophora mucronata_Transcriptome.</title>
        <authorList>
            <person name="Meera S.P."/>
            <person name="Sreeshan A."/>
            <person name="Augustine A."/>
        </authorList>
    </citation>
    <scope>NUCLEOTIDE SEQUENCE</scope>
    <source>
        <tissue evidence="2">Leaf</tissue>
    </source>
</reference>
<dbReference type="UniPathway" id="UPA00251">
    <property type="reaction ID" value="UER00320"/>
</dbReference>
<dbReference type="PANTHER" id="PTHR38020:SF1">
    <property type="entry name" value="UROPORPHYRINOGEN-III SYNTHASE"/>
    <property type="match status" value="1"/>
</dbReference>
<evidence type="ECO:0000313" key="2">
    <source>
        <dbReference type="EMBL" id="MBX57017.1"/>
    </source>
</evidence>
<dbReference type="Pfam" id="PF02602">
    <property type="entry name" value="HEM4"/>
    <property type="match status" value="1"/>
</dbReference>
<dbReference type="EMBL" id="GGEC01076533">
    <property type="protein sequence ID" value="MBX57017.1"/>
    <property type="molecule type" value="Transcribed_RNA"/>
</dbReference>
<dbReference type="GO" id="GO:0006782">
    <property type="term" value="P:protoporphyrinogen IX biosynthetic process"/>
    <property type="evidence" value="ECO:0007669"/>
    <property type="project" value="UniProtKB-UniPathway"/>
</dbReference>